<comment type="catalytic activity">
    <reaction evidence="1">
        <text>a monocarboxylic acid amide + H2O = a monocarboxylate + NH4(+)</text>
        <dbReference type="Rhea" id="RHEA:12020"/>
        <dbReference type="ChEBI" id="CHEBI:15377"/>
        <dbReference type="ChEBI" id="CHEBI:28938"/>
        <dbReference type="ChEBI" id="CHEBI:35757"/>
        <dbReference type="ChEBI" id="CHEBI:83628"/>
        <dbReference type="EC" id="3.5.1.4"/>
    </reaction>
</comment>
<dbReference type="AlphaFoldDB" id="A0A6A6QLX9"/>
<evidence type="ECO:0000256" key="6">
    <source>
        <dbReference type="PIRSR" id="PIRSR001221-2"/>
    </source>
</evidence>
<dbReference type="InterPro" id="IPR036928">
    <property type="entry name" value="AS_sf"/>
</dbReference>
<dbReference type="PANTHER" id="PTHR46072">
    <property type="entry name" value="AMIDASE-RELATED-RELATED"/>
    <property type="match status" value="1"/>
</dbReference>
<dbReference type="Pfam" id="PF01425">
    <property type="entry name" value="Amidase"/>
    <property type="match status" value="1"/>
</dbReference>
<evidence type="ECO:0000256" key="5">
    <source>
        <dbReference type="PIRSR" id="PIRSR001221-1"/>
    </source>
</evidence>
<evidence type="ECO:0000256" key="2">
    <source>
        <dbReference type="ARBA" id="ARBA00009199"/>
    </source>
</evidence>
<gene>
    <name evidence="8" type="ORF">BU16DRAFT_75317</name>
</gene>
<keyword evidence="9" id="KW-1185">Reference proteome</keyword>
<feature type="domain" description="Amidase" evidence="7">
    <location>
        <begin position="80"/>
        <end position="527"/>
    </location>
</feature>
<dbReference type="OrthoDB" id="6428749at2759"/>
<dbReference type="PROSITE" id="PS00571">
    <property type="entry name" value="AMIDASES"/>
    <property type="match status" value="1"/>
</dbReference>
<feature type="active site" description="Charge relay system" evidence="5">
    <location>
        <position position="136"/>
    </location>
</feature>
<evidence type="ECO:0000313" key="9">
    <source>
        <dbReference type="Proteomes" id="UP000799750"/>
    </source>
</evidence>
<evidence type="ECO:0000256" key="1">
    <source>
        <dbReference type="ARBA" id="ARBA00001311"/>
    </source>
</evidence>
<name>A0A6A6QLX9_9PEZI</name>
<dbReference type="SUPFAM" id="SSF75304">
    <property type="entry name" value="Amidase signature (AS) enzymes"/>
    <property type="match status" value="1"/>
</dbReference>
<evidence type="ECO:0000259" key="7">
    <source>
        <dbReference type="Pfam" id="PF01425"/>
    </source>
</evidence>
<dbReference type="InterPro" id="IPR020556">
    <property type="entry name" value="Amidase_CS"/>
</dbReference>
<feature type="active site" description="Charge relay system" evidence="5">
    <location>
        <position position="211"/>
    </location>
</feature>
<proteinExistence type="inferred from homology"/>
<dbReference type="Gene3D" id="3.90.1300.10">
    <property type="entry name" value="Amidase signature (AS) domain"/>
    <property type="match status" value="1"/>
</dbReference>
<evidence type="ECO:0000256" key="4">
    <source>
        <dbReference type="ARBA" id="ARBA00022801"/>
    </source>
</evidence>
<feature type="binding site" evidence="6">
    <location>
        <begin position="232"/>
        <end position="235"/>
    </location>
    <ligand>
        <name>substrate</name>
    </ligand>
</feature>
<dbReference type="PANTHER" id="PTHR46072:SF11">
    <property type="entry name" value="AMIDASE-RELATED"/>
    <property type="match status" value="1"/>
</dbReference>
<dbReference type="Proteomes" id="UP000799750">
    <property type="component" value="Unassembled WGS sequence"/>
</dbReference>
<organism evidence="8 9">
    <name type="scientific">Lophium mytilinum</name>
    <dbReference type="NCBI Taxonomy" id="390894"/>
    <lineage>
        <taxon>Eukaryota</taxon>
        <taxon>Fungi</taxon>
        <taxon>Dikarya</taxon>
        <taxon>Ascomycota</taxon>
        <taxon>Pezizomycotina</taxon>
        <taxon>Dothideomycetes</taxon>
        <taxon>Pleosporomycetidae</taxon>
        <taxon>Mytilinidiales</taxon>
        <taxon>Mytilinidiaceae</taxon>
        <taxon>Lophium</taxon>
    </lineage>
</organism>
<evidence type="ECO:0000256" key="3">
    <source>
        <dbReference type="ARBA" id="ARBA00012922"/>
    </source>
</evidence>
<evidence type="ECO:0000313" key="8">
    <source>
        <dbReference type="EMBL" id="KAF2493262.1"/>
    </source>
</evidence>
<keyword evidence="4" id="KW-0378">Hydrolase</keyword>
<sequence>MAVKAWQDIAAAKKKEQISRIPLEWRLSDSQLPPKGTTDLRPFAASCGVLTEKEWAITGETHDATSLSAKLADGSFTALEVVTAFCKRAAIAQQLCNCLTEIMFLDALEEAKKLDAHFKETGKPLGPLHGIPMTFKECFHTKGYDASDGYISRCFAPSTYNSYLIQLVRSAGAVVIAKTNVPQTMLVAEAHNNVFGQTKNPVVSHLTCGGSSGGEGSLMAFGGSAIGIGTDVAGSIRIPAAANGVYGFKPSFGLLPMLGYANSNWAGMNTGIPAVCGPLTRSMRDLSLLTRVVRDKKPWLTDPSIMPHVYEAGTSSRKPVVGVIRQSSLTVHPPIHRAISEAAAKLKAAGFEVKEFVQPSTFAEIRKVAAELFTIDGMSYAKRELEKAGEPPVASVNKIGFWEMPRKEPEEVWEWNAKKGALQKEMVDAWRQQGVDVVLCPAGPFTAVKPDDWRIDMYTVWVNVMDFPAVIVPYDTVDPEKDKKYEDFKSMSALDAEIQAMYDPKEMAGAPIALQLVGQRLEDEQLLEDVKVIDKVLR</sequence>
<dbReference type="EMBL" id="MU004192">
    <property type="protein sequence ID" value="KAF2493262.1"/>
    <property type="molecule type" value="Genomic_DNA"/>
</dbReference>
<dbReference type="PIRSF" id="PIRSF001221">
    <property type="entry name" value="Amidase_fungi"/>
    <property type="match status" value="1"/>
</dbReference>
<accession>A0A6A6QLX9</accession>
<dbReference type="EC" id="3.5.1.4" evidence="3"/>
<reference evidence="8" key="1">
    <citation type="journal article" date="2020" name="Stud. Mycol.">
        <title>101 Dothideomycetes genomes: a test case for predicting lifestyles and emergence of pathogens.</title>
        <authorList>
            <person name="Haridas S."/>
            <person name="Albert R."/>
            <person name="Binder M."/>
            <person name="Bloem J."/>
            <person name="Labutti K."/>
            <person name="Salamov A."/>
            <person name="Andreopoulos B."/>
            <person name="Baker S."/>
            <person name="Barry K."/>
            <person name="Bills G."/>
            <person name="Bluhm B."/>
            <person name="Cannon C."/>
            <person name="Castanera R."/>
            <person name="Culley D."/>
            <person name="Daum C."/>
            <person name="Ezra D."/>
            <person name="Gonzalez J."/>
            <person name="Henrissat B."/>
            <person name="Kuo A."/>
            <person name="Liang C."/>
            <person name="Lipzen A."/>
            <person name="Lutzoni F."/>
            <person name="Magnuson J."/>
            <person name="Mondo S."/>
            <person name="Nolan M."/>
            <person name="Ohm R."/>
            <person name="Pangilinan J."/>
            <person name="Park H.-J."/>
            <person name="Ramirez L."/>
            <person name="Alfaro M."/>
            <person name="Sun H."/>
            <person name="Tritt A."/>
            <person name="Yoshinaga Y."/>
            <person name="Zwiers L.-H."/>
            <person name="Turgeon B."/>
            <person name="Goodwin S."/>
            <person name="Spatafora J."/>
            <person name="Crous P."/>
            <person name="Grigoriev I."/>
        </authorList>
    </citation>
    <scope>NUCLEOTIDE SEQUENCE</scope>
    <source>
        <strain evidence="8">CBS 269.34</strain>
    </source>
</reference>
<protein>
    <recommendedName>
        <fullName evidence="3">amidase</fullName>
        <ecNumber evidence="3">3.5.1.4</ecNumber>
    </recommendedName>
</protein>
<feature type="binding site" evidence="6">
    <location>
        <position position="211"/>
    </location>
    <ligand>
        <name>substrate</name>
    </ligand>
</feature>
<dbReference type="GO" id="GO:0004040">
    <property type="term" value="F:amidase activity"/>
    <property type="evidence" value="ECO:0007669"/>
    <property type="project" value="UniProtKB-EC"/>
</dbReference>
<dbReference type="InterPro" id="IPR023631">
    <property type="entry name" value="Amidase_dom"/>
</dbReference>
<feature type="active site" description="Acyl-ester intermediate" evidence="5">
    <location>
        <position position="235"/>
    </location>
</feature>
<feature type="binding site" evidence="6">
    <location>
        <position position="185"/>
    </location>
    <ligand>
        <name>substrate</name>
    </ligand>
</feature>
<comment type="similarity">
    <text evidence="2">Belongs to the amidase family.</text>
</comment>